<feature type="region of interest" description="Disordered" evidence="1">
    <location>
        <begin position="1"/>
        <end position="41"/>
    </location>
</feature>
<evidence type="ECO:0000256" key="1">
    <source>
        <dbReference type="SAM" id="MobiDB-lite"/>
    </source>
</evidence>
<evidence type="ECO:0000313" key="4">
    <source>
        <dbReference type="WBParaSite" id="PgE108_g002_t03"/>
    </source>
</evidence>
<feature type="compositionally biased region" description="Polar residues" evidence="1">
    <location>
        <begin position="9"/>
        <end position="25"/>
    </location>
</feature>
<feature type="transmembrane region" description="Helical" evidence="2">
    <location>
        <begin position="55"/>
        <end position="82"/>
    </location>
</feature>
<keyword evidence="2" id="KW-1133">Transmembrane helix</keyword>
<proteinExistence type="predicted"/>
<name>A0A915A567_PARUN</name>
<reference evidence="4" key="1">
    <citation type="submission" date="2022-11" db="UniProtKB">
        <authorList>
            <consortium name="WormBaseParasite"/>
        </authorList>
    </citation>
    <scope>IDENTIFICATION</scope>
</reference>
<keyword evidence="3" id="KW-1185">Reference proteome</keyword>
<keyword evidence="2" id="KW-0812">Transmembrane</keyword>
<protein>
    <submittedName>
        <fullName evidence="4">Uncharacterized protein</fullName>
    </submittedName>
</protein>
<dbReference type="WBParaSite" id="PgE108_g002_t03">
    <property type="protein sequence ID" value="PgE108_g002_t03"/>
    <property type="gene ID" value="PgE108_g002"/>
</dbReference>
<dbReference type="AlphaFoldDB" id="A0A915A567"/>
<sequence length="131" mass="14642">MMKQKKDSGSVSTGFDSQHFSSQREISCDSAMPTPPTASKREAATLKDLQKCGGYIYFLTVTYAMMVFSQTINLIFMTFAALNQISVSRRNINNSDEHRNDLTNKSTPRCFSRIPATAANRNTTSLQNLPF</sequence>
<accession>A0A915A567</accession>
<dbReference type="Proteomes" id="UP000887569">
    <property type="component" value="Unplaced"/>
</dbReference>
<evidence type="ECO:0000313" key="3">
    <source>
        <dbReference type="Proteomes" id="UP000887569"/>
    </source>
</evidence>
<keyword evidence="2" id="KW-0472">Membrane</keyword>
<organism evidence="3 4">
    <name type="scientific">Parascaris univalens</name>
    <name type="common">Nematode worm</name>
    <dbReference type="NCBI Taxonomy" id="6257"/>
    <lineage>
        <taxon>Eukaryota</taxon>
        <taxon>Metazoa</taxon>
        <taxon>Ecdysozoa</taxon>
        <taxon>Nematoda</taxon>
        <taxon>Chromadorea</taxon>
        <taxon>Rhabditida</taxon>
        <taxon>Spirurina</taxon>
        <taxon>Ascaridomorpha</taxon>
        <taxon>Ascaridoidea</taxon>
        <taxon>Ascarididae</taxon>
        <taxon>Parascaris</taxon>
    </lineage>
</organism>
<evidence type="ECO:0000256" key="2">
    <source>
        <dbReference type="SAM" id="Phobius"/>
    </source>
</evidence>